<evidence type="ECO:0000256" key="1">
    <source>
        <dbReference type="ARBA" id="ARBA00022490"/>
    </source>
</evidence>
<dbReference type="EMBL" id="CAFBQA010000136">
    <property type="protein sequence ID" value="CAB5042752.1"/>
    <property type="molecule type" value="Genomic_DNA"/>
</dbReference>
<accession>A0A6J7SPM4</accession>
<organism evidence="4">
    <name type="scientific">freshwater metagenome</name>
    <dbReference type="NCBI Taxonomy" id="449393"/>
    <lineage>
        <taxon>unclassified sequences</taxon>
        <taxon>metagenomes</taxon>
        <taxon>ecological metagenomes</taxon>
    </lineage>
</organism>
<evidence type="ECO:0000256" key="2">
    <source>
        <dbReference type="ARBA" id="ARBA00022884"/>
    </source>
</evidence>
<dbReference type="PANTHER" id="PTHR30308">
    <property type="entry name" value="TMRNA-BINDING COMPONENT OF TRANS-TRANSLATION TAGGING COMPLEX"/>
    <property type="match status" value="1"/>
</dbReference>
<keyword evidence="1" id="KW-0963">Cytoplasm</keyword>
<dbReference type="SUPFAM" id="SSF74982">
    <property type="entry name" value="Small protein B (SmpB)"/>
    <property type="match status" value="1"/>
</dbReference>
<keyword evidence="2" id="KW-0694">RNA-binding</keyword>
<dbReference type="InterPro" id="IPR023620">
    <property type="entry name" value="SmpB"/>
</dbReference>
<feature type="compositionally biased region" description="Basic and acidic residues" evidence="3">
    <location>
        <begin position="132"/>
        <end position="165"/>
    </location>
</feature>
<dbReference type="NCBIfam" id="TIGR00086">
    <property type="entry name" value="smpB"/>
    <property type="match status" value="1"/>
</dbReference>
<dbReference type="GO" id="GO:0005829">
    <property type="term" value="C:cytosol"/>
    <property type="evidence" value="ECO:0007669"/>
    <property type="project" value="TreeGrafter"/>
</dbReference>
<dbReference type="NCBIfam" id="NF003843">
    <property type="entry name" value="PRK05422.1"/>
    <property type="match status" value="1"/>
</dbReference>
<gene>
    <name evidence="4" type="ORF">UFOPK4234_01576</name>
</gene>
<dbReference type="CDD" id="cd09294">
    <property type="entry name" value="SmpB"/>
    <property type="match status" value="1"/>
</dbReference>
<proteinExistence type="inferred from homology"/>
<sequence length="165" mass="18834">MKEVGKKLIAQNKKARHDYFIEDVYECGMVLVGTEVKSLRAGRASLIDGYATIEDGEVWLHGVHIPEYTEGTWTNHEPRRKRKLLLNKSEISKLIGKTKEGGATMVPLSLYFKDGKAKIEIALARGRKQHDKRAALMERQVGRETSRELSRERSGKSARDNKRER</sequence>
<dbReference type="InterPro" id="IPR000037">
    <property type="entry name" value="SsrA-bd_prot"/>
</dbReference>
<dbReference type="HAMAP" id="MF_00023">
    <property type="entry name" value="SmpB"/>
    <property type="match status" value="1"/>
</dbReference>
<dbReference type="Gene3D" id="2.40.280.10">
    <property type="match status" value="1"/>
</dbReference>
<evidence type="ECO:0000256" key="3">
    <source>
        <dbReference type="SAM" id="MobiDB-lite"/>
    </source>
</evidence>
<reference evidence="4" key="1">
    <citation type="submission" date="2020-05" db="EMBL/GenBank/DDBJ databases">
        <authorList>
            <person name="Chiriac C."/>
            <person name="Salcher M."/>
            <person name="Ghai R."/>
            <person name="Kavagutti S V."/>
        </authorList>
    </citation>
    <scope>NUCLEOTIDE SEQUENCE</scope>
</reference>
<evidence type="ECO:0000313" key="4">
    <source>
        <dbReference type="EMBL" id="CAB5042752.1"/>
    </source>
</evidence>
<protein>
    <submittedName>
        <fullName evidence="4">Unannotated protein</fullName>
    </submittedName>
</protein>
<dbReference type="Pfam" id="PF01668">
    <property type="entry name" value="SmpB"/>
    <property type="match status" value="1"/>
</dbReference>
<feature type="region of interest" description="Disordered" evidence="3">
    <location>
        <begin position="126"/>
        <end position="165"/>
    </location>
</feature>
<name>A0A6J7SPM4_9ZZZZ</name>
<dbReference type="GO" id="GO:0003723">
    <property type="term" value="F:RNA binding"/>
    <property type="evidence" value="ECO:0007669"/>
    <property type="project" value="UniProtKB-KW"/>
</dbReference>
<dbReference type="AlphaFoldDB" id="A0A6J7SPM4"/>
<dbReference type="PROSITE" id="PS01317">
    <property type="entry name" value="SSRP"/>
    <property type="match status" value="1"/>
</dbReference>
<dbReference type="GO" id="GO:0070930">
    <property type="term" value="P:trans-translation-dependent protein tagging"/>
    <property type="evidence" value="ECO:0007669"/>
    <property type="project" value="TreeGrafter"/>
</dbReference>
<dbReference type="PANTHER" id="PTHR30308:SF2">
    <property type="entry name" value="SSRA-BINDING PROTEIN"/>
    <property type="match status" value="1"/>
</dbReference>
<dbReference type="InterPro" id="IPR020081">
    <property type="entry name" value="SsrA-bd_prot_CS"/>
</dbReference>